<evidence type="ECO:0000313" key="3">
    <source>
        <dbReference type="Proteomes" id="UP000765509"/>
    </source>
</evidence>
<keyword evidence="3" id="KW-1185">Reference proteome</keyword>
<dbReference type="FunFam" id="1.10.340.70:FF:000001">
    <property type="entry name" value="Retrovirus-related Pol polyprotein from transposon gypsy-like Protein"/>
    <property type="match status" value="1"/>
</dbReference>
<protein>
    <recommendedName>
        <fullName evidence="1">Integrase zinc-binding domain-containing protein</fullName>
    </recommendedName>
</protein>
<name>A0A9Q3HI96_9BASI</name>
<gene>
    <name evidence="2" type="ORF">O181_043274</name>
</gene>
<accession>A0A9Q3HI96</accession>
<reference evidence="2" key="1">
    <citation type="submission" date="2021-03" db="EMBL/GenBank/DDBJ databases">
        <title>Draft genome sequence of rust myrtle Austropuccinia psidii MF-1, a brazilian biotype.</title>
        <authorList>
            <person name="Quecine M.C."/>
            <person name="Pachon D.M.R."/>
            <person name="Bonatelli M.L."/>
            <person name="Correr F.H."/>
            <person name="Franceschini L.M."/>
            <person name="Leite T.F."/>
            <person name="Margarido G.R.A."/>
            <person name="Almeida C.A."/>
            <person name="Ferrarezi J.A."/>
            <person name="Labate C.A."/>
        </authorList>
    </citation>
    <scope>NUCLEOTIDE SEQUENCE</scope>
    <source>
        <strain evidence="2">MF-1</strain>
    </source>
</reference>
<evidence type="ECO:0000259" key="1">
    <source>
        <dbReference type="Pfam" id="PF17921"/>
    </source>
</evidence>
<dbReference type="Gene3D" id="1.10.340.70">
    <property type="match status" value="1"/>
</dbReference>
<proteinExistence type="predicted"/>
<dbReference type="AlphaFoldDB" id="A0A9Q3HI96"/>
<dbReference type="InterPro" id="IPR041588">
    <property type="entry name" value="Integrase_H2C2"/>
</dbReference>
<dbReference type="EMBL" id="AVOT02017458">
    <property type="protein sequence ID" value="MBW0503559.1"/>
    <property type="molecule type" value="Genomic_DNA"/>
</dbReference>
<organism evidence="2 3">
    <name type="scientific">Austropuccinia psidii MF-1</name>
    <dbReference type="NCBI Taxonomy" id="1389203"/>
    <lineage>
        <taxon>Eukaryota</taxon>
        <taxon>Fungi</taxon>
        <taxon>Dikarya</taxon>
        <taxon>Basidiomycota</taxon>
        <taxon>Pucciniomycotina</taxon>
        <taxon>Pucciniomycetes</taxon>
        <taxon>Pucciniales</taxon>
        <taxon>Sphaerophragmiaceae</taxon>
        <taxon>Austropuccinia</taxon>
    </lineage>
</organism>
<dbReference type="InterPro" id="IPR052160">
    <property type="entry name" value="Gypsy_RT_Integrase-like"/>
</dbReference>
<evidence type="ECO:0000313" key="2">
    <source>
        <dbReference type="EMBL" id="MBW0503559.1"/>
    </source>
</evidence>
<dbReference type="Proteomes" id="UP000765509">
    <property type="component" value="Unassembled WGS sequence"/>
</dbReference>
<dbReference type="Pfam" id="PF17921">
    <property type="entry name" value="Integrase_H2C2"/>
    <property type="match status" value="1"/>
</dbReference>
<dbReference type="PANTHER" id="PTHR47266">
    <property type="entry name" value="ENDONUCLEASE-RELATED"/>
    <property type="match status" value="1"/>
</dbReference>
<comment type="caution">
    <text evidence="2">The sequence shown here is derived from an EMBL/GenBank/DDBJ whole genome shotgun (WGS) entry which is preliminary data.</text>
</comment>
<sequence>MSFQHLIKKDVVQPSRLFPVKVEWFSNLIESIQQKLWQYSQYRSILQDLGKGRSVQDYSLDSSSQLLLFKYRVVVPNNSTIQLIILPKRHDSPLAGHPVQEKTLKPVKQDFHWSGMTQSIKDYVSSCQQCSSNKNIHHKKLGLLKPLLITSRPLICLFMDSIAQLPLSNSFD</sequence>
<feature type="domain" description="Integrase zinc-binding" evidence="1">
    <location>
        <begin position="82"/>
        <end position="135"/>
    </location>
</feature>